<evidence type="ECO:0000256" key="5">
    <source>
        <dbReference type="ARBA" id="ARBA00022806"/>
    </source>
</evidence>
<evidence type="ECO:0000256" key="13">
    <source>
        <dbReference type="ARBA" id="ARBA00048988"/>
    </source>
</evidence>
<dbReference type="PROSITE" id="PS51198">
    <property type="entry name" value="UVRD_HELICASE_ATP_BIND"/>
    <property type="match status" value="1"/>
</dbReference>
<dbReference type="RefSeq" id="WP_249281691.1">
    <property type="nucleotide sequence ID" value="NZ_JACRST010000001.1"/>
</dbReference>
<keyword evidence="10" id="KW-0413">Isomerase</keyword>
<protein>
    <recommendedName>
        <fullName evidence="12">DNA 3'-5' helicase</fullName>
        <ecNumber evidence="12">5.6.2.4</ecNumber>
    </recommendedName>
</protein>
<evidence type="ECO:0000256" key="1">
    <source>
        <dbReference type="ARBA" id="ARBA00022722"/>
    </source>
</evidence>
<dbReference type="GO" id="GO:0006302">
    <property type="term" value="P:double-strand break repair"/>
    <property type="evidence" value="ECO:0007669"/>
    <property type="project" value="InterPro"/>
</dbReference>
<accession>A0A926I2Q9</accession>
<organism evidence="17 18">
    <name type="scientific">Ligaoa zhengdingensis</name>
    <dbReference type="NCBI Taxonomy" id="2763658"/>
    <lineage>
        <taxon>Bacteria</taxon>
        <taxon>Bacillati</taxon>
        <taxon>Bacillota</taxon>
        <taxon>Clostridia</taxon>
        <taxon>Eubacteriales</taxon>
        <taxon>Oscillospiraceae</taxon>
        <taxon>Ligaoa</taxon>
    </lineage>
</organism>
<dbReference type="GO" id="GO:0004527">
    <property type="term" value="F:exonuclease activity"/>
    <property type="evidence" value="ECO:0007669"/>
    <property type="project" value="UniProtKB-KW"/>
</dbReference>
<dbReference type="EC" id="5.6.2.4" evidence="12"/>
<evidence type="ECO:0000256" key="12">
    <source>
        <dbReference type="ARBA" id="ARBA00034808"/>
    </source>
</evidence>
<dbReference type="Pfam" id="PF13361">
    <property type="entry name" value="UvrD_C"/>
    <property type="match status" value="1"/>
</dbReference>
<evidence type="ECO:0000259" key="15">
    <source>
        <dbReference type="PROSITE" id="PS51198"/>
    </source>
</evidence>
<dbReference type="Proteomes" id="UP000653127">
    <property type="component" value="Unassembled WGS sequence"/>
</dbReference>
<comment type="catalytic activity">
    <reaction evidence="11">
        <text>Couples ATP hydrolysis with the unwinding of duplex DNA by translocating in the 3'-5' direction.</text>
        <dbReference type="EC" id="5.6.2.4"/>
    </reaction>
</comment>
<dbReference type="GO" id="GO:0043138">
    <property type="term" value="F:3'-5' DNA helicase activity"/>
    <property type="evidence" value="ECO:0007669"/>
    <property type="project" value="UniProtKB-EC"/>
</dbReference>
<dbReference type="GO" id="GO:0003677">
    <property type="term" value="F:DNA binding"/>
    <property type="evidence" value="ECO:0007669"/>
    <property type="project" value="UniProtKB-KW"/>
</dbReference>
<keyword evidence="5 14" id="KW-0347">Helicase</keyword>
<dbReference type="GO" id="GO:0005829">
    <property type="term" value="C:cytosol"/>
    <property type="evidence" value="ECO:0007669"/>
    <property type="project" value="TreeGrafter"/>
</dbReference>
<dbReference type="SUPFAM" id="SSF52980">
    <property type="entry name" value="Restriction endonuclease-like"/>
    <property type="match status" value="1"/>
</dbReference>
<keyword evidence="7 14" id="KW-0067">ATP-binding</keyword>
<keyword evidence="9" id="KW-0234">DNA repair</keyword>
<sequence length="1201" mass="134868">MPDIRWTKEQQAAIEARGGSLLVSAAAGSGKTAVLSERVLRRMIDPVRPVDIDRLLIVTYTRAAAQQMRDKIAAKLQALLDTPADDPDLERDGPIPDRALLRRQQLLLGRAQISTIHAFCFDLIRQNAQALGLPPDLTIGDEREIETLRDQTLRECAEDYYQGTRGAEFTELAELISSGRDDRALFQTIGRLYDFIRSHPFYEDWLRDKLALYDPSNGVCETAWGRILLDYTRETLEYCVELTDEVLALCAQSDAMQAAYAASYQTDRERLAGAIERLKAPFPDDGSWDALLEAVPDGLTAIGRVMGEKGNPAKERADAIRKELKGALEKLHTRILCCTASQFREDVSWLRPKIELLFEVTMEFSKRLDALKLERRLVDFSDLEHLALSLLYDTPSPGVHRRSALAQELAERYEEIMIDEYQDSNRAQDMIFSALARQPEGEPENLFLVGDVKQSIYRFRQAMPEIFLEKKERYAPYDGIAYPAKIDLGANFRSRAGITGAVNFLFRQLMSERLGELDYGDGEALLPRAPYPPREEPDVELQIIDRPGEAEEDKTVLEARFVARRIAELLTGGFRVSDGEGGTRPLTQSDCCILLRSKKDRLGVFLKELSDSGVNACAEAQGGFLSTREVSVVLSLLRAIDNPLLDVPMAAVMLSELFGFTPDDLARLRLTDRKQPLYLCACRAAEQGDEKCAALVDTLARYSRLAASEPADRLLARIYQDTDYPAIVSALPMGENRRANLRLLVEYAAGYGKNGRRGLDGFVRFIDRVLECGSDFTPAGTLGESADAVRVMTIHRSKGLEFPVVFLCDTAKLHNTGDYTRERTILHPEYGFACRRRDYEQMKEYTTLPMEALKLECERAALSEELRVLYVALTRAREKLIVTMVQDRLPAKLKSLAGGLPDGEKISAYAARRCKSFADWLLLGLLRHPDGGSLREQAGLPQSFTLPADFALRVAVNLPLAPVADAREVLNAEYTAEPEEPILEELRRRTAYRDPHAAAQRVPAKLGVSAIAHAQEGVGHRFSRVPKFLTGEELTGAQRGSALHQFMQFADYGAAHADLTAELSRMTKLEYLTPVQRDSIDPNKLKLFFDSPLYRRIAASKEVRRELRFLSRLPAREIGFADAAEEDLVTVQGVADCVFWEDNACIIVDYKTDRVKTPQELADRYRAQLVLYRRIIEESLSLPVKQCVLYSFALDREVLIE</sequence>
<dbReference type="InterPro" id="IPR000212">
    <property type="entry name" value="DNA_helicase_UvrD/REP"/>
</dbReference>
<dbReference type="InterPro" id="IPR011604">
    <property type="entry name" value="PDDEXK-like_dom_sf"/>
</dbReference>
<keyword evidence="6" id="KW-0269">Exonuclease</keyword>
<dbReference type="Pfam" id="PF00580">
    <property type="entry name" value="UvrD-helicase"/>
    <property type="match status" value="1"/>
</dbReference>
<evidence type="ECO:0000256" key="3">
    <source>
        <dbReference type="ARBA" id="ARBA00022763"/>
    </source>
</evidence>
<dbReference type="GO" id="GO:0005524">
    <property type="term" value="F:ATP binding"/>
    <property type="evidence" value="ECO:0007669"/>
    <property type="project" value="UniProtKB-UniRule"/>
</dbReference>
<dbReference type="PROSITE" id="PS51217">
    <property type="entry name" value="UVRD_HELICASE_CTER"/>
    <property type="match status" value="1"/>
</dbReference>
<evidence type="ECO:0000259" key="16">
    <source>
        <dbReference type="PROSITE" id="PS51217"/>
    </source>
</evidence>
<feature type="binding site" evidence="14">
    <location>
        <begin position="25"/>
        <end position="32"/>
    </location>
    <ligand>
        <name>ATP</name>
        <dbReference type="ChEBI" id="CHEBI:30616"/>
    </ligand>
</feature>
<evidence type="ECO:0000256" key="14">
    <source>
        <dbReference type="PROSITE-ProRule" id="PRU00560"/>
    </source>
</evidence>
<dbReference type="Gene3D" id="3.40.50.300">
    <property type="entry name" value="P-loop containing nucleotide triphosphate hydrolases"/>
    <property type="match status" value="4"/>
</dbReference>
<keyword evidence="18" id="KW-1185">Reference proteome</keyword>
<dbReference type="GO" id="GO:0033202">
    <property type="term" value="C:DNA helicase complex"/>
    <property type="evidence" value="ECO:0007669"/>
    <property type="project" value="TreeGrafter"/>
</dbReference>
<evidence type="ECO:0000256" key="10">
    <source>
        <dbReference type="ARBA" id="ARBA00023235"/>
    </source>
</evidence>
<dbReference type="SUPFAM" id="SSF52540">
    <property type="entry name" value="P-loop containing nucleoside triphosphate hydrolases"/>
    <property type="match status" value="1"/>
</dbReference>
<dbReference type="InterPro" id="IPR014016">
    <property type="entry name" value="UvrD-like_ATP-bd"/>
</dbReference>
<evidence type="ECO:0000256" key="8">
    <source>
        <dbReference type="ARBA" id="ARBA00023125"/>
    </source>
</evidence>
<dbReference type="PANTHER" id="PTHR11070">
    <property type="entry name" value="UVRD / RECB / PCRA DNA HELICASE FAMILY MEMBER"/>
    <property type="match status" value="1"/>
</dbReference>
<name>A0A926I2Q9_9FIRM</name>
<dbReference type="Pfam" id="PF12705">
    <property type="entry name" value="PDDEXK_1"/>
    <property type="match status" value="1"/>
</dbReference>
<dbReference type="EMBL" id="JACRST010000001">
    <property type="protein sequence ID" value="MBC8545539.1"/>
    <property type="molecule type" value="Genomic_DNA"/>
</dbReference>
<dbReference type="InterPro" id="IPR011335">
    <property type="entry name" value="Restrct_endonuc-II-like"/>
</dbReference>
<keyword evidence="1" id="KW-0540">Nuclease</keyword>
<evidence type="ECO:0000256" key="6">
    <source>
        <dbReference type="ARBA" id="ARBA00022839"/>
    </source>
</evidence>
<dbReference type="PANTHER" id="PTHR11070:SF48">
    <property type="entry name" value="ATP-DEPENDENT HELICASE_NUCLEASE SUBUNIT A"/>
    <property type="match status" value="1"/>
</dbReference>
<evidence type="ECO:0000256" key="7">
    <source>
        <dbReference type="ARBA" id="ARBA00022840"/>
    </source>
</evidence>
<evidence type="ECO:0000256" key="11">
    <source>
        <dbReference type="ARBA" id="ARBA00034617"/>
    </source>
</evidence>
<evidence type="ECO:0000256" key="9">
    <source>
        <dbReference type="ARBA" id="ARBA00023204"/>
    </source>
</evidence>
<dbReference type="InterPro" id="IPR027417">
    <property type="entry name" value="P-loop_NTPase"/>
</dbReference>
<evidence type="ECO:0000313" key="17">
    <source>
        <dbReference type="EMBL" id="MBC8545539.1"/>
    </source>
</evidence>
<comment type="catalytic activity">
    <reaction evidence="13">
        <text>ATP + H2O = ADP + phosphate + H(+)</text>
        <dbReference type="Rhea" id="RHEA:13065"/>
        <dbReference type="ChEBI" id="CHEBI:15377"/>
        <dbReference type="ChEBI" id="CHEBI:15378"/>
        <dbReference type="ChEBI" id="CHEBI:30616"/>
        <dbReference type="ChEBI" id="CHEBI:43474"/>
        <dbReference type="ChEBI" id="CHEBI:456216"/>
        <dbReference type="EC" id="5.6.2.4"/>
    </reaction>
</comment>
<gene>
    <name evidence="17" type="primary">addA</name>
    <name evidence="17" type="ORF">H8711_01125</name>
</gene>
<keyword evidence="2 14" id="KW-0547">Nucleotide-binding</keyword>
<feature type="domain" description="UvrD-like helicase C-terminal" evidence="16">
    <location>
        <begin position="512"/>
        <end position="799"/>
    </location>
</feature>
<feature type="domain" description="UvrD-like helicase ATP-binding" evidence="15">
    <location>
        <begin position="4"/>
        <end position="495"/>
    </location>
</feature>
<evidence type="ECO:0000313" key="18">
    <source>
        <dbReference type="Proteomes" id="UP000653127"/>
    </source>
</evidence>
<dbReference type="Gene3D" id="3.90.320.10">
    <property type="match status" value="1"/>
</dbReference>
<dbReference type="GO" id="GO:0000725">
    <property type="term" value="P:recombinational repair"/>
    <property type="evidence" value="ECO:0007669"/>
    <property type="project" value="TreeGrafter"/>
</dbReference>
<dbReference type="InterPro" id="IPR014152">
    <property type="entry name" value="AddA"/>
</dbReference>
<evidence type="ECO:0000256" key="4">
    <source>
        <dbReference type="ARBA" id="ARBA00022801"/>
    </source>
</evidence>
<keyword evidence="4 14" id="KW-0378">Hydrolase</keyword>
<evidence type="ECO:0000256" key="2">
    <source>
        <dbReference type="ARBA" id="ARBA00022741"/>
    </source>
</evidence>
<keyword evidence="8" id="KW-0238">DNA-binding</keyword>
<keyword evidence="3" id="KW-0227">DNA damage</keyword>
<dbReference type="InterPro" id="IPR038726">
    <property type="entry name" value="PDDEXK_AddAB-type"/>
</dbReference>
<dbReference type="InterPro" id="IPR014017">
    <property type="entry name" value="DNA_helicase_UvrD-like_C"/>
</dbReference>
<proteinExistence type="predicted"/>
<dbReference type="AlphaFoldDB" id="A0A926I2Q9"/>
<comment type="caution">
    <text evidence="17">The sequence shown here is derived from an EMBL/GenBank/DDBJ whole genome shotgun (WGS) entry which is preliminary data.</text>
</comment>
<dbReference type="NCBIfam" id="TIGR02785">
    <property type="entry name" value="addA_Gpos"/>
    <property type="match status" value="1"/>
</dbReference>
<reference evidence="17" key="1">
    <citation type="submission" date="2020-08" db="EMBL/GenBank/DDBJ databases">
        <title>Genome public.</title>
        <authorList>
            <person name="Liu C."/>
            <person name="Sun Q."/>
        </authorList>
    </citation>
    <scope>NUCLEOTIDE SEQUENCE</scope>
    <source>
        <strain evidence="17">NSJ-31</strain>
    </source>
</reference>